<keyword evidence="4" id="KW-1185">Reference proteome</keyword>
<name>A4AC32_9GAMM</name>
<accession>A4AC32</accession>
<dbReference type="OrthoDB" id="6213303at2"/>
<reference evidence="3 4" key="2">
    <citation type="journal article" date="2009" name="PLoS ONE">
        <title>The photosynthetic apparatus and its regulation in the aerobic gammaproteobacterium Congregibacter litoralis gen. nov., sp. nov.</title>
        <authorList>
            <person name="Spring S."/>
            <person name="Lunsdorf H."/>
            <person name="Fuchs B.M."/>
            <person name="Tindall B.J."/>
        </authorList>
    </citation>
    <scope>NUCLEOTIDE SEQUENCE [LARGE SCALE GENOMIC DNA]</scope>
    <source>
        <strain evidence="3">KT71</strain>
    </source>
</reference>
<feature type="domain" description="Methyltransferase" evidence="2">
    <location>
        <begin position="75"/>
        <end position="172"/>
    </location>
</feature>
<comment type="caution">
    <text evidence="3">The sequence shown here is derived from an EMBL/GenBank/DDBJ whole genome shotgun (WGS) entry which is preliminary data.</text>
</comment>
<dbReference type="Pfam" id="PF13649">
    <property type="entry name" value="Methyltransf_25"/>
    <property type="match status" value="1"/>
</dbReference>
<evidence type="ECO:0000259" key="2">
    <source>
        <dbReference type="Pfam" id="PF13649"/>
    </source>
</evidence>
<dbReference type="PANTHER" id="PTHR43317">
    <property type="entry name" value="THERMOSPERMINE SYNTHASE ACAULIS5"/>
    <property type="match status" value="1"/>
</dbReference>
<gene>
    <name evidence="3" type="ORF">KT71_05642</name>
</gene>
<dbReference type="SUPFAM" id="SSF53335">
    <property type="entry name" value="S-adenosyl-L-methionine-dependent methyltransferases"/>
    <property type="match status" value="1"/>
</dbReference>
<keyword evidence="1" id="KW-0620">Polyamine biosynthesis</keyword>
<dbReference type="EC" id="2.5.1.16" evidence="3"/>
<dbReference type="InterPro" id="IPR041698">
    <property type="entry name" value="Methyltransf_25"/>
</dbReference>
<evidence type="ECO:0000313" key="3">
    <source>
        <dbReference type="EMBL" id="EAQ96482.1"/>
    </source>
</evidence>
<reference evidence="3 4" key="1">
    <citation type="journal article" date="2007" name="Proc. Natl. Acad. Sci. U.S.A.">
        <title>Characterization of a marine gammaproteobacterium capable of aerobic anoxygenic photosynthesis.</title>
        <authorList>
            <person name="Fuchs B.M."/>
            <person name="Spring S."/>
            <person name="Teeling H."/>
            <person name="Quast C."/>
            <person name="Wulf J."/>
            <person name="Schattenhofer M."/>
            <person name="Yan S."/>
            <person name="Ferriera S."/>
            <person name="Johnson J."/>
            <person name="Glockner F.O."/>
            <person name="Amann R."/>
        </authorList>
    </citation>
    <scope>NUCLEOTIDE SEQUENCE [LARGE SCALE GENOMIC DNA]</scope>
    <source>
        <strain evidence="3">KT71</strain>
    </source>
</reference>
<dbReference type="CDD" id="cd02440">
    <property type="entry name" value="AdoMet_MTases"/>
    <property type="match status" value="1"/>
</dbReference>
<dbReference type="GO" id="GO:0004766">
    <property type="term" value="F:spermidine synthase activity"/>
    <property type="evidence" value="ECO:0007669"/>
    <property type="project" value="UniProtKB-EC"/>
</dbReference>
<dbReference type="Proteomes" id="UP000019205">
    <property type="component" value="Chromosome"/>
</dbReference>
<dbReference type="EMBL" id="AAOA02000006">
    <property type="protein sequence ID" value="EAQ96482.1"/>
    <property type="molecule type" value="Genomic_DNA"/>
</dbReference>
<evidence type="ECO:0000313" key="4">
    <source>
        <dbReference type="Proteomes" id="UP000019205"/>
    </source>
</evidence>
<dbReference type="Gene3D" id="3.40.50.150">
    <property type="entry name" value="Vaccinia Virus protein VP39"/>
    <property type="match status" value="1"/>
</dbReference>
<organism evidence="3 4">
    <name type="scientific">Congregibacter litoralis KT71</name>
    <dbReference type="NCBI Taxonomy" id="314285"/>
    <lineage>
        <taxon>Bacteria</taxon>
        <taxon>Pseudomonadati</taxon>
        <taxon>Pseudomonadota</taxon>
        <taxon>Gammaproteobacteria</taxon>
        <taxon>Cellvibrionales</taxon>
        <taxon>Halieaceae</taxon>
        <taxon>Congregibacter</taxon>
    </lineage>
</organism>
<dbReference type="GO" id="GO:0006596">
    <property type="term" value="P:polyamine biosynthetic process"/>
    <property type="evidence" value="ECO:0007669"/>
    <property type="project" value="UniProtKB-KW"/>
</dbReference>
<protein>
    <submittedName>
        <fullName evidence="3">Spermidine synthase</fullName>
        <ecNumber evidence="3">2.5.1.16</ecNumber>
    </submittedName>
</protein>
<keyword evidence="3" id="KW-0808">Transferase</keyword>
<dbReference type="STRING" id="314285.KT71_05642"/>
<evidence type="ECO:0000256" key="1">
    <source>
        <dbReference type="ARBA" id="ARBA00023115"/>
    </source>
</evidence>
<sequence length="270" mass="29417">MIRFSELLSLSSPEFELPCDVRGCHLYEARGFRWLTSGPEAIQTAMCLENPASLVLPNHRAMMLATLLPESVSTVLDLGSGGGGFLRHIQSWVNAPRVSGVEMNGEMLHVAREHFVLPPEQLIHVTDAVDFLGRDRVRYDLVLCDLFSDRSAPSALQDELFFATLARRLEPGAAVAINTLPESAESLLRVVSAAQSHFDGLGIVQLSELGNVLLFLQEEPLPDDETLRRRLSQSAYASDSDVAVAIAGLKRLVTEVAGAEESKEERGPGA</sequence>
<dbReference type="AlphaFoldDB" id="A4AC32"/>
<proteinExistence type="predicted"/>
<dbReference type="RefSeq" id="WP_008293546.1">
    <property type="nucleotide sequence ID" value="NZ_CM002299.1"/>
</dbReference>
<dbReference type="eggNOG" id="COG0421">
    <property type="taxonomic scope" value="Bacteria"/>
</dbReference>
<dbReference type="InterPro" id="IPR029063">
    <property type="entry name" value="SAM-dependent_MTases_sf"/>
</dbReference>
<dbReference type="HOGENOM" id="CLU_1093067_0_0_6"/>
<dbReference type="PANTHER" id="PTHR43317:SF1">
    <property type="entry name" value="THERMOSPERMINE SYNTHASE ACAULIS5"/>
    <property type="match status" value="1"/>
</dbReference>